<keyword evidence="2" id="KW-1185">Reference proteome</keyword>
<dbReference type="EMBL" id="PQWB01000048">
    <property type="protein sequence ID" value="POZ61682.1"/>
    <property type="molecule type" value="Genomic_DNA"/>
</dbReference>
<dbReference type="SUPFAM" id="SSF103196">
    <property type="entry name" value="Roadblock/LC7 domain"/>
    <property type="match status" value="1"/>
</dbReference>
<organism evidence="1 2">
    <name type="scientific">Chromobacterium alticapitis</name>
    <dbReference type="NCBI Taxonomy" id="2073169"/>
    <lineage>
        <taxon>Bacteria</taxon>
        <taxon>Pseudomonadati</taxon>
        <taxon>Pseudomonadota</taxon>
        <taxon>Betaproteobacteria</taxon>
        <taxon>Neisseriales</taxon>
        <taxon>Chromobacteriaceae</taxon>
        <taxon>Chromobacterium</taxon>
    </lineage>
</organism>
<dbReference type="Proteomes" id="UP000237082">
    <property type="component" value="Unassembled WGS sequence"/>
</dbReference>
<protein>
    <recommendedName>
        <fullName evidence="3">Roadblock/LAMTOR2 domain-containing protein</fullName>
    </recommendedName>
</protein>
<comment type="caution">
    <text evidence="1">The sequence shown here is derived from an EMBL/GenBank/DDBJ whole genome shotgun (WGS) entry which is preliminary data.</text>
</comment>
<name>A0A2S5DFD0_9NEIS</name>
<dbReference type="AlphaFoldDB" id="A0A2S5DFD0"/>
<sequence length="210" mass="22789">MDGVLKLKDQLYPMATPAGAYFAVASQEATLPRRLLSQILRLGHTVPLTRELLAEWCDGDAESALDALYRLQRLDFVHGTETPRPPLGGNLESQLPPVLAALSDCGKAMLADDNGLYYAAAGFHHETAEEVAALAGDIVSLSRRHALLLRQHLQLASSAWAVADPAGISELAFYPLHIGQQSFVLTIGGAPRLQDQHFVTLVELLARRYA</sequence>
<evidence type="ECO:0000313" key="1">
    <source>
        <dbReference type="EMBL" id="POZ61682.1"/>
    </source>
</evidence>
<accession>A0A2S5DFD0</accession>
<gene>
    <name evidence="1" type="ORF">C2I19_12255</name>
</gene>
<evidence type="ECO:0008006" key="3">
    <source>
        <dbReference type="Google" id="ProtNLM"/>
    </source>
</evidence>
<evidence type="ECO:0000313" key="2">
    <source>
        <dbReference type="Proteomes" id="UP000237082"/>
    </source>
</evidence>
<dbReference type="RefSeq" id="WP_103902977.1">
    <property type="nucleotide sequence ID" value="NZ_PQWB01000048.1"/>
</dbReference>
<dbReference type="OrthoDB" id="5295752at2"/>
<proteinExistence type="predicted"/>
<reference evidence="2" key="1">
    <citation type="submission" date="2018-02" db="EMBL/GenBank/DDBJ databases">
        <authorList>
            <person name="O'Hara-Hanley K."/>
            <person name="Soby S."/>
        </authorList>
    </citation>
    <scope>NUCLEOTIDE SEQUENCE [LARGE SCALE GENOMIC DNA]</scope>
    <source>
        <strain evidence="2">MWU14-2602</strain>
    </source>
</reference>